<dbReference type="EMBL" id="CP013189">
    <property type="protein sequence ID" value="ALO46570.1"/>
    <property type="molecule type" value="Genomic_DNA"/>
</dbReference>
<feature type="transmembrane region" description="Helical" evidence="3">
    <location>
        <begin position="479"/>
        <end position="500"/>
    </location>
</feature>
<evidence type="ECO:0000313" key="5">
    <source>
        <dbReference type="EMBL" id="ALO46570.1"/>
    </source>
</evidence>
<dbReference type="STRING" id="1249552.PS2015_1923"/>
<evidence type="ECO:0000256" key="3">
    <source>
        <dbReference type="SAM" id="Phobius"/>
    </source>
</evidence>
<evidence type="ECO:0000313" key="6">
    <source>
        <dbReference type="Proteomes" id="UP000065641"/>
    </source>
</evidence>
<feature type="domain" description="Phage tail tape measure protein" evidence="4">
    <location>
        <begin position="117"/>
        <end position="300"/>
    </location>
</feature>
<dbReference type="Pfam" id="PF10145">
    <property type="entry name" value="PhageMin_Tail"/>
    <property type="match status" value="1"/>
</dbReference>
<dbReference type="PANTHER" id="PTHR34491:SF156">
    <property type="entry name" value="KINESIN MOTOR DOMAIN-CONTAINING PROTEIN"/>
    <property type="match status" value="1"/>
</dbReference>
<feature type="coiled-coil region" evidence="1">
    <location>
        <begin position="534"/>
        <end position="601"/>
    </location>
</feature>
<evidence type="ECO:0000256" key="1">
    <source>
        <dbReference type="SAM" id="Coils"/>
    </source>
</evidence>
<accession>A0A0S2KE46</accession>
<evidence type="ECO:0000256" key="2">
    <source>
        <dbReference type="SAM" id="MobiDB-lite"/>
    </source>
</evidence>
<proteinExistence type="predicted"/>
<name>A0A0S2KE46_9GAMM</name>
<keyword evidence="3" id="KW-1133">Transmembrane helix</keyword>
<feature type="coiled-coil region" evidence="1">
    <location>
        <begin position="700"/>
        <end position="727"/>
    </location>
</feature>
<keyword evidence="1" id="KW-0175">Coiled coil</keyword>
<feature type="region of interest" description="Disordered" evidence="2">
    <location>
        <begin position="33"/>
        <end position="53"/>
    </location>
</feature>
<dbReference type="InterPro" id="IPR010090">
    <property type="entry name" value="Phage_tape_meas"/>
</dbReference>
<feature type="compositionally biased region" description="Basic and acidic residues" evidence="2">
    <location>
        <begin position="33"/>
        <end position="52"/>
    </location>
</feature>
<dbReference type="PANTHER" id="PTHR34491">
    <property type="entry name" value="A-TYPE INCLUSION PROTEIN, PUTATIVE-RELATED"/>
    <property type="match status" value="1"/>
</dbReference>
<dbReference type="RefSeq" id="WP_058022041.1">
    <property type="nucleotide sequence ID" value="NZ_CP013189.1"/>
</dbReference>
<dbReference type="KEGG" id="pspi:PS2015_1923"/>
<organism evidence="5 6">
    <name type="scientific">Pseudohongiella spirulinae</name>
    <dbReference type="NCBI Taxonomy" id="1249552"/>
    <lineage>
        <taxon>Bacteria</taxon>
        <taxon>Pseudomonadati</taxon>
        <taxon>Pseudomonadota</taxon>
        <taxon>Gammaproteobacteria</taxon>
        <taxon>Pseudomonadales</taxon>
        <taxon>Pseudohongiellaceae</taxon>
        <taxon>Pseudohongiella</taxon>
    </lineage>
</organism>
<dbReference type="NCBIfam" id="TIGR01760">
    <property type="entry name" value="tape_meas_TP901"/>
    <property type="match status" value="1"/>
</dbReference>
<dbReference type="Proteomes" id="UP000065641">
    <property type="component" value="Chromosome"/>
</dbReference>
<gene>
    <name evidence="5" type="ORF">PS2015_1923</name>
</gene>
<keyword evidence="3" id="KW-0812">Transmembrane</keyword>
<protein>
    <submittedName>
        <fullName evidence="5">Tail length tape-measure protein</fullName>
    </submittedName>
</protein>
<reference evidence="5 6" key="1">
    <citation type="submission" date="2015-11" db="EMBL/GenBank/DDBJ databases">
        <authorList>
            <person name="Zhang Y."/>
            <person name="Guo Z."/>
        </authorList>
    </citation>
    <scope>NUCLEOTIDE SEQUENCE [LARGE SCALE GENOMIC DNA]</scope>
    <source>
        <strain evidence="5 6">KCTC 32221</strain>
    </source>
</reference>
<dbReference type="OrthoDB" id="6144932at2"/>
<keyword evidence="6" id="KW-1185">Reference proteome</keyword>
<evidence type="ECO:0000259" key="4">
    <source>
        <dbReference type="Pfam" id="PF10145"/>
    </source>
</evidence>
<sequence length="1601" mass="167580">MAKTYRYGFTIEGDAEKGTKTLRRFKEEVTDLQRETGNTRKRTQEWRTETDKTSQSLLSAKNMVVGLTGALAAMGATRFAQGVINDYREFEVGLLGVSKTTGLVGKELDTYAARIDRISRGLPVTTAELLELSQAAGQMGVTGAANLEKFAVTVAKLGRASDLAGEEGAKSLARILNVTGESVDRIDVLASVIVSLGNNVAATESEIANITTEVARATSQFDISSASAAALGAAMASIGVRAETGGSSVGRVLQEMTLRIQEGGKELEDFGVALGLNADELARLYAEDKMLALEYFLDAVAAKGLDAGGALKDVGLGGQEVLKTIIPLAGNMDILRQTMGLANEEVREASALENEFAATLASLDAQFTISQNILSSYSLLLGTQFLPTVTDTLAAFNAWGEEDGPEKMLEATRVATTLLATALTAKLMGPLVASAGGLALSAANAAFYAASAKNVELALIRATAQQRLMNAAMDRGKTLLALVGGPGGLLILAAGAAYTFREQLGYTKYDAEGALSAVQNLTSGIDDLTDAQIRNSANKALEGYLEAAKEVERMEAKLSVLQTSMTQNRRFQYSPEKQKEITETQADLDSARQALDQYGEALTRLVRAATDASEATGEQTSATNDLGESVRAAAGDIPELTSKIDQQILSLRQRVVATQLDARNQAIYNAVIQAGSDAAEGKIRQIVELTGALYDQDAAQRATTDAMRSAEREMERLERISEQTARQLQEDWEETRREFGKTWADWYMDGKNAMDATAQAFKRMLLEMSGQLALSGLAKMFGVNVPGGGDAGIQGVLDSSGFAGDVTGALLSRFGGQFGTNAGVSDIFRGLGFGSEKLYIDAAGEGIDVANTFSADTLVSGLKTLGLNIGAGIAGGYAGNEIGEALFGKVSESGIGQSLGTAIGTYVGGPVGALLGSALGSMVDVATGGDGKVRYNAGMLVGPTPAAIGSDRAFEVDPFESGLRVTGAARRVDQSKALEVINTFREVDSVVASLIRAMDGTIDLSRATLAGLDEEATPGSSGTFLGLGGNGQLAGDLLAQLDYFVDQLLSHVSGVSDEIITAAKAAGTAEEAIAILSGAVVEHTANTQAAAEAEEKAAAATAALAETEERLLKERLSATQAMVDDLRSIRAVRDSISMDVSSLLGATPLFGIDGAVSDQVAHIEEARRQLLKNHEDQIRAEQRLHEQRMSYAQSLYDLALSIRLGDSSSLTGQEKFDLAQSNFRDLAQAAAGGDLAAVGRLQEAAQSYISSADYMYASSTPRKEAVAEVLSVLDSVGAQLGQSEFDPQAANDALLRSLRDLDSQLTAIADGVNQAIIDKLDEIRVSIGDLSPQMRDALFGAVSQWIDQSGPGGAEIIDALGGIRGSVDALPPEIAGYLSGAMGSWIQQMQSSGAASQVIADSISKGGLDESAANKWLAGQGAGSVDDYRSAYNPAFGAQEIAAHVNAVLGSASDEDAAIARLHAEATASGVGSRQLAEAMGMSQQDVIDAVTRLGLPSFSGGGIAYGPATGHLALLHGSEAVVPLQSGAIPVRVDMAPANDAIVRELRAVREDYRASSAELAALRKDMRAGMAFAAQQRDEMTQATEQWARSKGVRNGTIG</sequence>
<keyword evidence="3" id="KW-0472">Membrane</keyword>